<gene>
    <name evidence="7" type="ORF">D5R97_01805</name>
</gene>
<evidence type="ECO:0000256" key="2">
    <source>
        <dbReference type="ARBA" id="ARBA00004196"/>
    </source>
</evidence>
<dbReference type="PANTHER" id="PTHR43598">
    <property type="entry name" value="TUNGSTEN-CONTAINING FORMYLMETHANOFURAN DEHYDROGENASE 2 SUBUNIT B"/>
    <property type="match status" value="1"/>
</dbReference>
<comment type="caution">
    <text evidence="7">The sequence shown here is derived from an EMBL/GenBank/DDBJ whole genome shotgun (WGS) entry which is preliminary data.</text>
</comment>
<keyword evidence="4" id="KW-0479">Metal-binding</keyword>
<protein>
    <submittedName>
        <fullName evidence="7">Formate dehydrogenase</fullName>
    </submittedName>
</protein>
<dbReference type="InterPro" id="IPR006656">
    <property type="entry name" value="Mopterin_OxRdtase"/>
</dbReference>
<dbReference type="Proteomes" id="UP000285138">
    <property type="component" value="Unassembled WGS sequence"/>
</dbReference>
<dbReference type="GO" id="GO:0009061">
    <property type="term" value="P:anaerobic respiration"/>
    <property type="evidence" value="ECO:0007669"/>
    <property type="project" value="TreeGrafter"/>
</dbReference>
<reference evidence="7 8" key="1">
    <citation type="submission" date="2018-08" db="EMBL/GenBank/DDBJ databases">
        <title>The metabolism and importance of syntrophic acetate oxidation coupled to methane or sulfide production in haloalkaline environments.</title>
        <authorList>
            <person name="Timmers P.H.A."/>
            <person name="Vavourakis C.D."/>
            <person name="Sorokin D.Y."/>
            <person name="Sinninghe Damste J.S."/>
            <person name="Muyzer G."/>
            <person name="Stams A.J.M."/>
            <person name="Plugge C.M."/>
        </authorList>
    </citation>
    <scope>NUCLEOTIDE SEQUENCE [LARGE SCALE GENOMIC DNA]</scope>
    <source>
        <strain evidence="7">MSAO_Bac1</strain>
    </source>
</reference>
<feature type="non-terminal residue" evidence="7">
    <location>
        <position position="264"/>
    </location>
</feature>
<evidence type="ECO:0000313" key="8">
    <source>
        <dbReference type="Proteomes" id="UP000285138"/>
    </source>
</evidence>
<dbReference type="SUPFAM" id="SSF53706">
    <property type="entry name" value="Formate dehydrogenase/DMSO reductase, domains 1-3"/>
    <property type="match status" value="1"/>
</dbReference>
<keyword evidence="4" id="KW-0004">4Fe-4S</keyword>
<keyword evidence="4" id="KW-0411">Iron-sulfur</keyword>
<organism evidence="7 8">
    <name type="scientific">Candidatus Syntrophonatronum acetioxidans</name>
    <dbReference type="NCBI Taxonomy" id="1795816"/>
    <lineage>
        <taxon>Bacteria</taxon>
        <taxon>Bacillati</taxon>
        <taxon>Bacillota</taxon>
        <taxon>Clostridia</taxon>
        <taxon>Eubacteriales</taxon>
        <taxon>Syntrophomonadaceae</taxon>
        <taxon>Candidatus Syntrophonatronum</taxon>
    </lineage>
</organism>
<dbReference type="PANTHER" id="PTHR43598:SF1">
    <property type="entry name" value="FORMATE DEHYDROGENASE-O MAJOR SUBUNIT"/>
    <property type="match status" value="1"/>
</dbReference>
<name>A0A424YHL8_9FIRM</name>
<dbReference type="Pfam" id="PF00384">
    <property type="entry name" value="Molybdopterin"/>
    <property type="match status" value="1"/>
</dbReference>
<comment type="cofactor">
    <cofactor evidence="1">
        <name>[4Fe-4S] cluster</name>
        <dbReference type="ChEBI" id="CHEBI:49883"/>
    </cofactor>
</comment>
<comment type="subcellular location">
    <subcellularLocation>
        <location evidence="2">Cell envelope</location>
    </subcellularLocation>
</comment>
<comment type="similarity">
    <text evidence="3">Belongs to the prokaryotic molybdopterin-containing oxidoreductase family.</text>
</comment>
<feature type="domain" description="Molybdopterin oxidoreductase" evidence="6">
    <location>
        <begin position="3"/>
        <end position="253"/>
    </location>
</feature>
<proteinExistence type="inferred from homology"/>
<dbReference type="GO" id="GO:0016491">
    <property type="term" value="F:oxidoreductase activity"/>
    <property type="evidence" value="ECO:0007669"/>
    <property type="project" value="UniProtKB-KW"/>
</dbReference>
<keyword evidence="5" id="KW-0560">Oxidoreductase</keyword>
<dbReference type="EMBL" id="QZAA01000057">
    <property type="protein sequence ID" value="RQD77681.1"/>
    <property type="molecule type" value="Genomic_DNA"/>
</dbReference>
<dbReference type="Gene3D" id="3.40.228.10">
    <property type="entry name" value="Dimethylsulfoxide Reductase, domain 2"/>
    <property type="match status" value="1"/>
</dbReference>
<evidence type="ECO:0000256" key="5">
    <source>
        <dbReference type="ARBA" id="ARBA00023002"/>
    </source>
</evidence>
<dbReference type="GO" id="GO:0030313">
    <property type="term" value="C:cell envelope"/>
    <property type="evidence" value="ECO:0007669"/>
    <property type="project" value="UniProtKB-SubCell"/>
</dbReference>
<dbReference type="GO" id="GO:0009055">
    <property type="term" value="F:electron transfer activity"/>
    <property type="evidence" value="ECO:0007669"/>
    <property type="project" value="TreeGrafter"/>
</dbReference>
<keyword evidence="4" id="KW-0408">Iron</keyword>
<evidence type="ECO:0000313" key="7">
    <source>
        <dbReference type="EMBL" id="RQD77681.1"/>
    </source>
</evidence>
<evidence type="ECO:0000259" key="6">
    <source>
        <dbReference type="Pfam" id="PF00384"/>
    </source>
</evidence>
<dbReference type="GO" id="GO:0030151">
    <property type="term" value="F:molybdenum ion binding"/>
    <property type="evidence" value="ECO:0007669"/>
    <property type="project" value="TreeGrafter"/>
</dbReference>
<evidence type="ECO:0000256" key="3">
    <source>
        <dbReference type="ARBA" id="ARBA00010312"/>
    </source>
</evidence>
<dbReference type="AlphaFoldDB" id="A0A424YHL8"/>
<dbReference type="GO" id="GO:0051539">
    <property type="term" value="F:4 iron, 4 sulfur cluster binding"/>
    <property type="evidence" value="ECO:0007669"/>
    <property type="project" value="UniProtKB-KW"/>
</dbReference>
<sequence length="264" mass="29164">MTNHWIDYQHADVTINLGGNTVENHPISMKWIQRSLDNGGKLIVVDPRFTRTAALADVYAPIRPGTNTAFLNGMINYAIQNDLYQEEYVKLHTNASSLVNPDFGYSDGLFTGAEDAPELGPGQMSYDKDTWTYQRDEDGNIMKDETLEDPNCVWQLFKDFYSRYDVETVSQLTGCPEDKFVEVAELYCSTGAPDKAGNFSYAMGLTQFSHGSQNVRACAILQLLLGNVGVSGGGVNAQRGQVNVQGACDMGQLYHIVTGYMPMP</sequence>
<accession>A0A424YHL8</accession>
<evidence type="ECO:0000256" key="4">
    <source>
        <dbReference type="ARBA" id="ARBA00022485"/>
    </source>
</evidence>
<evidence type="ECO:0000256" key="1">
    <source>
        <dbReference type="ARBA" id="ARBA00001966"/>
    </source>
</evidence>